<feature type="compositionally biased region" description="Basic residues" evidence="1">
    <location>
        <begin position="316"/>
        <end position="327"/>
    </location>
</feature>
<dbReference type="AlphaFoldDB" id="A0A0N5A031"/>
<feature type="compositionally biased region" description="Basic residues" evidence="1">
    <location>
        <begin position="373"/>
        <end position="395"/>
    </location>
</feature>
<feature type="compositionally biased region" description="Basic residues" evidence="1">
    <location>
        <begin position="1"/>
        <end position="13"/>
    </location>
</feature>
<feature type="region of interest" description="Disordered" evidence="1">
    <location>
        <begin position="1"/>
        <end position="450"/>
    </location>
</feature>
<feature type="compositionally biased region" description="Basic and acidic residues" evidence="1">
    <location>
        <begin position="50"/>
        <end position="64"/>
    </location>
</feature>
<feature type="compositionally biased region" description="Gly residues" evidence="1">
    <location>
        <begin position="133"/>
        <end position="142"/>
    </location>
</feature>
<feature type="compositionally biased region" description="Basic and acidic residues" evidence="1">
    <location>
        <begin position="340"/>
        <end position="357"/>
    </location>
</feature>
<feature type="compositionally biased region" description="Basic and acidic residues" evidence="1">
    <location>
        <begin position="71"/>
        <end position="81"/>
    </location>
</feature>
<feature type="compositionally biased region" description="Basic residues" evidence="1">
    <location>
        <begin position="180"/>
        <end position="195"/>
    </location>
</feature>
<keyword evidence="2" id="KW-1185">Reference proteome</keyword>
<reference evidence="3" key="1">
    <citation type="submission" date="2017-02" db="UniProtKB">
        <authorList>
            <consortium name="WormBaseParasite"/>
        </authorList>
    </citation>
    <scope>IDENTIFICATION</scope>
</reference>
<feature type="compositionally biased region" description="Basic and acidic residues" evidence="1">
    <location>
        <begin position="89"/>
        <end position="101"/>
    </location>
</feature>
<protein>
    <submittedName>
        <fullName evidence="3">Acetyl-CoA C-acetyltransferase</fullName>
    </submittedName>
</protein>
<evidence type="ECO:0000313" key="3">
    <source>
        <dbReference type="WBParaSite" id="PTRK_0001465000.1"/>
    </source>
</evidence>
<organism evidence="2 3">
    <name type="scientific">Parastrongyloides trichosuri</name>
    <name type="common">Possum-specific nematode worm</name>
    <dbReference type="NCBI Taxonomy" id="131310"/>
    <lineage>
        <taxon>Eukaryota</taxon>
        <taxon>Metazoa</taxon>
        <taxon>Ecdysozoa</taxon>
        <taxon>Nematoda</taxon>
        <taxon>Chromadorea</taxon>
        <taxon>Rhabditida</taxon>
        <taxon>Tylenchina</taxon>
        <taxon>Panagrolaimomorpha</taxon>
        <taxon>Strongyloidoidea</taxon>
        <taxon>Strongyloididae</taxon>
        <taxon>Parastrongyloides</taxon>
    </lineage>
</organism>
<evidence type="ECO:0000256" key="1">
    <source>
        <dbReference type="SAM" id="MobiDB-lite"/>
    </source>
</evidence>
<dbReference type="WBParaSite" id="PTRK_0001465000.1">
    <property type="protein sequence ID" value="PTRK_0001465000.1"/>
    <property type="gene ID" value="PTRK_0001465000"/>
</dbReference>
<dbReference type="Proteomes" id="UP000038045">
    <property type="component" value="Unplaced"/>
</dbReference>
<evidence type="ECO:0000313" key="2">
    <source>
        <dbReference type="Proteomes" id="UP000038045"/>
    </source>
</evidence>
<feature type="compositionally biased region" description="Basic and acidic residues" evidence="1">
    <location>
        <begin position="155"/>
        <end position="168"/>
    </location>
</feature>
<feature type="compositionally biased region" description="Basic residues" evidence="1">
    <location>
        <begin position="203"/>
        <end position="212"/>
    </location>
</feature>
<accession>A0A0N5A031</accession>
<feature type="compositionally biased region" description="Basic residues" evidence="1">
    <location>
        <begin position="261"/>
        <end position="305"/>
    </location>
</feature>
<sequence>LHRRPRPSGRHRLARDDAEPGRIGLGRRGHGAPVGLGQGPSRGRHRRARLDRDPLAGEALPDRRRSGRRRAGPDRDADPRRRSCGGRVQRGDEGGGDRRLDALALGRGHPEGAGRPADGPAGRRLGRSDRGPGAPGRCGGHARGLPRGLRRLRPLRLDRHPLHERAVEGRASAGTDGARRRGHGPRLQQHRHGRRARPDGGRPARRGRRPGHHAGDQILRRRRPGLARCQAVRALFGSPGHHRPDADLARGGHAPVSGGAAHRRPDRHPRHRRPGQPRRRRLPRHRRPAFRRRPPGRRAAGRRLRLAYAGGSGRDRGRRLGRAGRARRSADRVLRRRGAPRSERLPGPRLAPERSGRSGDGAEDVHPVARLRQLPRGRAGHHRGGQARRLHRLRHRPDDRPRRRHPQGPGRADGRGRADRPPGGLRGLADRAETRPFSLRGGAASVKPRP</sequence>
<feature type="compositionally biased region" description="Low complexity" evidence="1">
    <location>
        <begin position="113"/>
        <end position="123"/>
    </location>
</feature>
<proteinExistence type="predicted"/>
<name>A0A0N5A031_PARTI</name>